<protein>
    <submittedName>
        <fullName evidence="2">ABC-type uncharacterized transport system substrate-binding protein</fullName>
    </submittedName>
</protein>
<proteinExistence type="predicted"/>
<dbReference type="Proteomes" id="UP000562027">
    <property type="component" value="Unassembled WGS sequence"/>
</dbReference>
<dbReference type="EMBL" id="JACHLP010000001">
    <property type="protein sequence ID" value="MBB4841842.1"/>
    <property type="molecule type" value="Genomic_DNA"/>
</dbReference>
<accession>A0A840L586</accession>
<gene>
    <name evidence="2" type="ORF">HNP55_000337</name>
</gene>
<dbReference type="AlphaFoldDB" id="A0A840L586"/>
<evidence type="ECO:0000313" key="3">
    <source>
        <dbReference type="Proteomes" id="UP000562027"/>
    </source>
</evidence>
<dbReference type="Pfam" id="PF04392">
    <property type="entry name" value="ABC_sub_bind"/>
    <property type="match status" value="1"/>
</dbReference>
<sequence length="322" mass="35138">MARLFVQLLCVVSLALGLRAASSVPAQEIRIAYFGSWPLGTDSTYRTLAQALLRPPQQQGPNLRLDHYLVKLDEAGSVEAQVGLARARGTRVLVAPTTGLALAVSHWQGQTPLVFASHPDPVQWNLVSSGLTQALPITGVTQADVLHGKRLELLCEAFPGLRRIAVLGEKRWLPVEGQEILHLARQGFGLQAELLTPGTVEELDALMRSPQARRFDAWYFPPTYLAYVAEKQIIAHLKRLNKPSIHITVAEVQAGAAMAYAQDGAFVIPAMAELVHRILNGEDAASIPVERPRRIVLAVRADAQFGGQRINPAVVRKADLVF</sequence>
<feature type="chain" id="PRO_5032810958" evidence="1">
    <location>
        <begin position="27"/>
        <end position="322"/>
    </location>
</feature>
<comment type="caution">
    <text evidence="2">The sequence shown here is derived from an EMBL/GenBank/DDBJ whole genome shotgun (WGS) entry which is preliminary data.</text>
</comment>
<reference evidence="2 3" key="1">
    <citation type="submission" date="2020-08" db="EMBL/GenBank/DDBJ databases">
        <title>Functional genomics of gut bacteria from endangered species of beetles.</title>
        <authorList>
            <person name="Carlos-Shanley C."/>
        </authorList>
    </citation>
    <scope>NUCLEOTIDE SEQUENCE [LARGE SCALE GENOMIC DNA]</scope>
    <source>
        <strain evidence="2 3">S00239</strain>
    </source>
</reference>
<dbReference type="Gene3D" id="3.40.50.2300">
    <property type="match status" value="2"/>
</dbReference>
<keyword evidence="3" id="KW-1185">Reference proteome</keyword>
<dbReference type="InterPro" id="IPR007487">
    <property type="entry name" value="ABC_transpt-TYRBP-like"/>
</dbReference>
<feature type="signal peptide" evidence="1">
    <location>
        <begin position="1"/>
        <end position="26"/>
    </location>
</feature>
<dbReference type="PANTHER" id="PTHR35271">
    <property type="entry name" value="ABC TRANSPORTER, SUBSTRATE-BINDING LIPOPROTEIN-RELATED"/>
    <property type="match status" value="1"/>
</dbReference>
<dbReference type="PANTHER" id="PTHR35271:SF1">
    <property type="entry name" value="ABC TRANSPORTER, SUBSTRATE-BINDING LIPOPROTEIN"/>
    <property type="match status" value="1"/>
</dbReference>
<keyword evidence="1" id="KW-0732">Signal</keyword>
<evidence type="ECO:0000256" key="1">
    <source>
        <dbReference type="SAM" id="SignalP"/>
    </source>
</evidence>
<organism evidence="2 3">
    <name type="scientific">Roseateles oligotrophus</name>
    <dbReference type="NCBI Taxonomy" id="1769250"/>
    <lineage>
        <taxon>Bacteria</taxon>
        <taxon>Pseudomonadati</taxon>
        <taxon>Pseudomonadota</taxon>
        <taxon>Betaproteobacteria</taxon>
        <taxon>Burkholderiales</taxon>
        <taxon>Sphaerotilaceae</taxon>
        <taxon>Roseateles</taxon>
    </lineage>
</organism>
<evidence type="ECO:0000313" key="2">
    <source>
        <dbReference type="EMBL" id="MBB4841842.1"/>
    </source>
</evidence>
<name>A0A840L586_9BURK</name>
<dbReference type="RefSeq" id="WP_184295556.1">
    <property type="nucleotide sequence ID" value="NZ_JACHLP010000001.1"/>
</dbReference>